<evidence type="ECO:0000313" key="2">
    <source>
        <dbReference type="Proteomes" id="UP001295684"/>
    </source>
</evidence>
<sequence>MAQNRGIGGTHSRDREDIYSLQRLISNKIKLDKPSYCCRKTYCADCAHKYYIRC</sequence>
<dbReference type="AlphaFoldDB" id="A0AAD1UJH8"/>
<organism evidence="1 2">
    <name type="scientific">Euplotes crassus</name>
    <dbReference type="NCBI Taxonomy" id="5936"/>
    <lineage>
        <taxon>Eukaryota</taxon>
        <taxon>Sar</taxon>
        <taxon>Alveolata</taxon>
        <taxon>Ciliophora</taxon>
        <taxon>Intramacronucleata</taxon>
        <taxon>Spirotrichea</taxon>
        <taxon>Hypotrichia</taxon>
        <taxon>Euplotida</taxon>
        <taxon>Euplotidae</taxon>
        <taxon>Moneuplotes</taxon>
    </lineage>
</organism>
<comment type="caution">
    <text evidence="1">The sequence shown here is derived from an EMBL/GenBank/DDBJ whole genome shotgun (WGS) entry which is preliminary data.</text>
</comment>
<accession>A0AAD1UJH8</accession>
<proteinExistence type="predicted"/>
<protein>
    <submittedName>
        <fullName evidence="1">Uncharacterized protein</fullName>
    </submittedName>
</protein>
<reference evidence="1" key="1">
    <citation type="submission" date="2023-07" db="EMBL/GenBank/DDBJ databases">
        <authorList>
            <consortium name="AG Swart"/>
            <person name="Singh M."/>
            <person name="Singh A."/>
            <person name="Seah K."/>
            <person name="Emmerich C."/>
        </authorList>
    </citation>
    <scope>NUCLEOTIDE SEQUENCE</scope>
    <source>
        <strain evidence="1">DP1</strain>
    </source>
</reference>
<evidence type="ECO:0000313" key="1">
    <source>
        <dbReference type="EMBL" id="CAI2369902.1"/>
    </source>
</evidence>
<gene>
    <name evidence="1" type="ORF">ECRASSUSDP1_LOCUS11206</name>
</gene>
<name>A0AAD1UJH8_EUPCR</name>
<dbReference type="Proteomes" id="UP001295684">
    <property type="component" value="Unassembled WGS sequence"/>
</dbReference>
<dbReference type="EMBL" id="CAMPGE010011056">
    <property type="protein sequence ID" value="CAI2369902.1"/>
    <property type="molecule type" value="Genomic_DNA"/>
</dbReference>
<keyword evidence="2" id="KW-1185">Reference proteome</keyword>